<accession>A0A5S5C0X8</accession>
<evidence type="ECO:0000313" key="1">
    <source>
        <dbReference type="EMBL" id="TYP71990.1"/>
    </source>
</evidence>
<organism evidence="1 2">
    <name type="scientific">Paenibacillus methanolicus</name>
    <dbReference type="NCBI Taxonomy" id="582686"/>
    <lineage>
        <taxon>Bacteria</taxon>
        <taxon>Bacillati</taxon>
        <taxon>Bacillota</taxon>
        <taxon>Bacilli</taxon>
        <taxon>Bacillales</taxon>
        <taxon>Paenibacillaceae</taxon>
        <taxon>Paenibacillus</taxon>
    </lineage>
</organism>
<proteinExistence type="predicted"/>
<reference evidence="1 2" key="1">
    <citation type="submission" date="2019-07" db="EMBL/GenBank/DDBJ databases">
        <title>Genomic Encyclopedia of Type Strains, Phase III (KMG-III): the genomes of soil and plant-associated and newly described type strains.</title>
        <authorList>
            <person name="Whitman W."/>
        </authorList>
    </citation>
    <scope>NUCLEOTIDE SEQUENCE [LARGE SCALE GENOMIC DNA]</scope>
    <source>
        <strain evidence="1 2">BL24</strain>
    </source>
</reference>
<keyword evidence="2" id="KW-1185">Reference proteome</keyword>
<sequence length="419" mass="47622">MIVDGAKVDSDLEPIKDGRRWYLPLDPILTAMGWTYKHEADNSLALSYSRSNPKSTWSTESSTTWLHDEWEDALRMVDEHIYIHSKRFSEVTDAEVTINTAAGTIEVKSNPNPGEVTEAEQEEYLAMQAKQEATAEETRSAEESEQINYGKYTPPDILNELYTLGDQLEEEGLSLWDELGFYGGYYQSEYGNTPWDVITFGWTGGDGEHYGFLTEFGSIADLNEAPIVRVSPMGGDEAGEVIANNIREFLRMIALDESLLYFSYEDEEAYKAEKQQEEADLGEWAPTKEDKSVRRQVMTRMVEALNLPEISQPYYTYLDRVKAERENRIVVATPDGLGVTNVHPQDEGRQHEALLVDDDLEAEELQAYLERATYAGKLALLRSFNAKDFHSEDLREIIVEEMTRLGLTDEIARMNASAW</sequence>
<dbReference type="EMBL" id="VNHS01000009">
    <property type="protein sequence ID" value="TYP71990.1"/>
    <property type="molecule type" value="Genomic_DNA"/>
</dbReference>
<name>A0A5S5C0X8_9BACL</name>
<protein>
    <submittedName>
        <fullName evidence="1">Uncharacterized protein</fullName>
    </submittedName>
</protein>
<dbReference type="Proteomes" id="UP000323257">
    <property type="component" value="Unassembled WGS sequence"/>
</dbReference>
<comment type="caution">
    <text evidence="1">The sequence shown here is derived from an EMBL/GenBank/DDBJ whole genome shotgun (WGS) entry which is preliminary data.</text>
</comment>
<gene>
    <name evidence="1" type="ORF">BCM02_109269</name>
</gene>
<dbReference type="AlphaFoldDB" id="A0A5S5C0X8"/>
<evidence type="ECO:0000313" key="2">
    <source>
        <dbReference type="Proteomes" id="UP000323257"/>
    </source>
</evidence>